<comment type="function">
    <text evidence="3">Probable essential component of SCF (SKP1-CUL1-F-box protein) E3 ubiquitin-protein ligase complexes, which mediate the ubiquitination and subsequent proteasomal degradation of target proteins. Regulates cell proliferation during embryonic and larval development.</text>
</comment>
<evidence type="ECO:0000259" key="5">
    <source>
        <dbReference type="Pfam" id="PF03931"/>
    </source>
</evidence>
<protein>
    <recommendedName>
        <fullName evidence="3">Skp1-related protein</fullName>
    </recommendedName>
</protein>
<dbReference type="PIRSF" id="PIRSF028729">
    <property type="entry name" value="E3_ubiquit_lig_SCF_Skp"/>
    <property type="match status" value="1"/>
</dbReference>
<accession>A0AAD5R1Q6</accession>
<reference evidence="6" key="1">
    <citation type="submission" date="2021-06" db="EMBL/GenBank/DDBJ databases">
        <title>Parelaphostrongylus tenuis whole genome reference sequence.</title>
        <authorList>
            <person name="Garwood T.J."/>
            <person name="Larsen P.A."/>
            <person name="Fountain-Jones N.M."/>
            <person name="Garbe J.R."/>
            <person name="Macchietto M.G."/>
            <person name="Kania S.A."/>
            <person name="Gerhold R.W."/>
            <person name="Richards J.E."/>
            <person name="Wolf T.M."/>
        </authorList>
    </citation>
    <scope>NUCLEOTIDE SEQUENCE</scope>
    <source>
        <strain evidence="6">MNPRO001-30</strain>
        <tissue evidence="6">Meninges</tissue>
    </source>
</reference>
<dbReference type="InterPro" id="IPR001232">
    <property type="entry name" value="SKP1-like"/>
</dbReference>
<comment type="caution">
    <text evidence="6">The sequence shown here is derived from an EMBL/GenBank/DDBJ whole genome shotgun (WGS) entry which is preliminary data.</text>
</comment>
<feature type="domain" description="SKP1 component dimerisation" evidence="4">
    <location>
        <begin position="117"/>
        <end position="145"/>
    </location>
</feature>
<name>A0AAD5R1Q6_PARTN</name>
<dbReference type="EMBL" id="JAHQIW010006052">
    <property type="protein sequence ID" value="KAJ1367965.1"/>
    <property type="molecule type" value="Genomic_DNA"/>
</dbReference>
<feature type="domain" description="SKP1 component POZ" evidence="5">
    <location>
        <begin position="8"/>
        <end position="70"/>
    </location>
</feature>
<dbReference type="Gene3D" id="3.30.710.10">
    <property type="entry name" value="Potassium Channel Kv1.1, Chain A"/>
    <property type="match status" value="1"/>
</dbReference>
<dbReference type="InterPro" id="IPR016897">
    <property type="entry name" value="SKP1"/>
</dbReference>
<evidence type="ECO:0000256" key="2">
    <source>
        <dbReference type="ARBA" id="ARBA00022786"/>
    </source>
</evidence>
<dbReference type="FunFam" id="3.30.710.10:FF:000124">
    <property type="entry name" value="Protein CBG09126"/>
    <property type="match status" value="1"/>
</dbReference>
<evidence type="ECO:0000313" key="6">
    <source>
        <dbReference type="EMBL" id="KAJ1367965.1"/>
    </source>
</evidence>
<dbReference type="GO" id="GO:0006511">
    <property type="term" value="P:ubiquitin-dependent protein catabolic process"/>
    <property type="evidence" value="ECO:0007669"/>
    <property type="project" value="InterPro"/>
</dbReference>
<dbReference type="InterPro" id="IPR016072">
    <property type="entry name" value="Skp1_comp_dimer"/>
</dbReference>
<evidence type="ECO:0000259" key="4">
    <source>
        <dbReference type="Pfam" id="PF01466"/>
    </source>
</evidence>
<organism evidence="6 7">
    <name type="scientific">Parelaphostrongylus tenuis</name>
    <name type="common">Meningeal worm</name>
    <dbReference type="NCBI Taxonomy" id="148309"/>
    <lineage>
        <taxon>Eukaryota</taxon>
        <taxon>Metazoa</taxon>
        <taxon>Ecdysozoa</taxon>
        <taxon>Nematoda</taxon>
        <taxon>Chromadorea</taxon>
        <taxon>Rhabditida</taxon>
        <taxon>Rhabditina</taxon>
        <taxon>Rhabditomorpha</taxon>
        <taxon>Strongyloidea</taxon>
        <taxon>Metastrongylidae</taxon>
        <taxon>Parelaphostrongylus</taxon>
    </lineage>
</organism>
<comment type="similarity">
    <text evidence="1 3">Belongs to the SKP1 family.</text>
</comment>
<proteinExistence type="inferred from homology"/>
<dbReference type="PANTHER" id="PTHR11165">
    <property type="entry name" value="SKP1"/>
    <property type="match status" value="1"/>
</dbReference>
<comment type="pathway">
    <text evidence="3">Protein modification; protein ubiquitination.</text>
</comment>
<evidence type="ECO:0000256" key="3">
    <source>
        <dbReference type="PIRNR" id="PIRNR028729"/>
    </source>
</evidence>
<dbReference type="Proteomes" id="UP001196413">
    <property type="component" value="Unassembled WGS sequence"/>
</dbReference>
<evidence type="ECO:0000313" key="7">
    <source>
        <dbReference type="Proteomes" id="UP001196413"/>
    </source>
</evidence>
<evidence type="ECO:0000256" key="1">
    <source>
        <dbReference type="ARBA" id="ARBA00009993"/>
    </source>
</evidence>
<dbReference type="CDD" id="cd18322">
    <property type="entry name" value="BTB_POZ_SKP1"/>
    <property type="match status" value="1"/>
</dbReference>
<dbReference type="InterPro" id="IPR016073">
    <property type="entry name" value="Skp1_comp_POZ"/>
</dbReference>
<keyword evidence="7" id="KW-1185">Reference proteome</keyword>
<dbReference type="InterPro" id="IPR036296">
    <property type="entry name" value="SKP1-like_dim_sf"/>
</dbReference>
<dbReference type="AlphaFoldDB" id="A0AAD5R1Q6"/>
<dbReference type="InterPro" id="IPR011333">
    <property type="entry name" value="SKP1/BTB/POZ_sf"/>
</dbReference>
<dbReference type="SMART" id="SM00512">
    <property type="entry name" value="Skp1"/>
    <property type="match status" value="1"/>
</dbReference>
<sequence length="145" mass="16183">MDSARAAVITLVTNDGENFVVPLNVIRFSRTINATVQGLSFGNDLNDPIPVRDVSGPIMRKVLQWCTYHINDPQLSGDLDRHENRIVDVSSWDAVFLNVESKTLFEIVLAADYLDIKGLLNVACKAVANMIKGKTVEEIHRIYNI</sequence>
<dbReference type="SUPFAM" id="SSF81382">
    <property type="entry name" value="Skp1 dimerisation domain-like"/>
    <property type="match status" value="1"/>
</dbReference>
<gene>
    <name evidence="6" type="ORF">KIN20_029003</name>
</gene>
<dbReference type="SUPFAM" id="SSF54695">
    <property type="entry name" value="POZ domain"/>
    <property type="match status" value="1"/>
</dbReference>
<dbReference type="Pfam" id="PF03931">
    <property type="entry name" value="Skp1_POZ"/>
    <property type="match status" value="1"/>
</dbReference>
<keyword evidence="2 3" id="KW-0833">Ubl conjugation pathway</keyword>
<dbReference type="Pfam" id="PF01466">
    <property type="entry name" value="Skp1"/>
    <property type="match status" value="1"/>
</dbReference>